<dbReference type="PANTHER" id="PTHR24351">
    <property type="entry name" value="RIBOSOMAL PROTEIN S6 KINASE"/>
    <property type="match status" value="1"/>
</dbReference>
<dbReference type="PROSITE" id="PS00107">
    <property type="entry name" value="PROTEIN_KINASE_ATP"/>
    <property type="match status" value="1"/>
</dbReference>
<keyword evidence="6 7" id="KW-0067">ATP-binding</keyword>
<gene>
    <name evidence="12 13" type="primary">LOC105946896</name>
</gene>
<keyword evidence="5" id="KW-0418">Kinase</keyword>
<keyword evidence="2" id="KW-0597">Phosphoprotein</keyword>
<evidence type="ECO:0000256" key="7">
    <source>
        <dbReference type="PROSITE-ProRule" id="PRU10141"/>
    </source>
</evidence>
<dbReference type="OMA" id="MVMECES"/>
<dbReference type="RefSeq" id="XP_031747183.1">
    <property type="nucleotide sequence ID" value="XM_031891323.1"/>
</dbReference>
<dbReference type="InterPro" id="IPR008271">
    <property type="entry name" value="Ser/Thr_kinase_AS"/>
</dbReference>
<dbReference type="Proteomes" id="UP000008143">
    <property type="component" value="Chromosome 8"/>
</dbReference>
<dbReference type="AlphaFoldDB" id="A0A8J1INM4"/>
<keyword evidence="11" id="KW-1185">Reference proteome</keyword>
<evidence type="ECO:0000256" key="6">
    <source>
        <dbReference type="ARBA" id="ARBA00022840"/>
    </source>
</evidence>
<evidence type="ECO:0000313" key="12">
    <source>
        <dbReference type="RefSeq" id="XP_031747183.1"/>
    </source>
</evidence>
<evidence type="ECO:0000256" key="8">
    <source>
        <dbReference type="RuleBase" id="RU000304"/>
    </source>
</evidence>
<protein>
    <submittedName>
        <fullName evidence="12">Protein kinase C theta type-like</fullName>
    </submittedName>
</protein>
<dbReference type="Pfam" id="PF00069">
    <property type="entry name" value="Pkinase"/>
    <property type="match status" value="1"/>
</dbReference>
<organism evidence="11 12">
    <name type="scientific">Xenopus tropicalis</name>
    <name type="common">Western clawed frog</name>
    <name type="synonym">Silurana tropicalis</name>
    <dbReference type="NCBI Taxonomy" id="8364"/>
    <lineage>
        <taxon>Eukaryota</taxon>
        <taxon>Metazoa</taxon>
        <taxon>Chordata</taxon>
        <taxon>Craniata</taxon>
        <taxon>Vertebrata</taxon>
        <taxon>Euteleostomi</taxon>
        <taxon>Amphibia</taxon>
        <taxon>Batrachia</taxon>
        <taxon>Anura</taxon>
        <taxon>Pipoidea</taxon>
        <taxon>Pipidae</taxon>
        <taxon>Xenopodinae</taxon>
        <taxon>Xenopus</taxon>
        <taxon>Silurana</taxon>
    </lineage>
</organism>
<feature type="domain" description="AGC-kinase C-terminal" evidence="10">
    <location>
        <begin position="251"/>
        <end position="313"/>
    </location>
</feature>
<proteinExistence type="inferred from homology"/>
<dbReference type="GO" id="GO:0005524">
    <property type="term" value="F:ATP binding"/>
    <property type="evidence" value="ECO:0007669"/>
    <property type="project" value="UniProtKB-UniRule"/>
</dbReference>
<evidence type="ECO:0000256" key="2">
    <source>
        <dbReference type="ARBA" id="ARBA00022553"/>
    </source>
</evidence>
<dbReference type="InterPro" id="IPR000719">
    <property type="entry name" value="Prot_kinase_dom"/>
</dbReference>
<dbReference type="InterPro" id="IPR011009">
    <property type="entry name" value="Kinase-like_dom_sf"/>
</dbReference>
<accession>A0A8J1INM4</accession>
<keyword evidence="4 7" id="KW-0547">Nucleotide-binding</keyword>
<comment type="similarity">
    <text evidence="8">Belongs to the protein kinase superfamily.</text>
</comment>
<dbReference type="PROSITE" id="PS50011">
    <property type="entry name" value="PROTEIN_KINASE_DOM"/>
    <property type="match status" value="1"/>
</dbReference>
<dbReference type="SMART" id="SM00220">
    <property type="entry name" value="S_TKc"/>
    <property type="match status" value="1"/>
</dbReference>
<dbReference type="OrthoDB" id="9908094at2759"/>
<evidence type="ECO:0000313" key="13">
    <source>
        <dbReference type="Xenbase" id="XB-GENE-29089339"/>
    </source>
</evidence>
<evidence type="ECO:0000259" key="10">
    <source>
        <dbReference type="PROSITE" id="PS51285"/>
    </source>
</evidence>
<keyword evidence="1 8" id="KW-0723">Serine/threonine-protein kinase</keyword>
<dbReference type="Xenbase" id="XB-GENE-29089339">
    <property type="gene designation" value="LOC105946896"/>
</dbReference>
<dbReference type="PROSITE" id="PS51285">
    <property type="entry name" value="AGC_KINASE_CTER"/>
    <property type="match status" value="1"/>
</dbReference>
<dbReference type="KEGG" id="xtr:105946896"/>
<dbReference type="FunFam" id="1.10.510.10:FF:000571">
    <property type="entry name" value="Maternal embryonic leucine zipper kinase"/>
    <property type="match status" value="1"/>
</dbReference>
<dbReference type="GO" id="GO:0005634">
    <property type="term" value="C:nucleus"/>
    <property type="evidence" value="ECO:0000318"/>
    <property type="project" value="GO_Central"/>
</dbReference>
<dbReference type="Gene3D" id="3.30.200.20">
    <property type="entry name" value="Phosphorylase Kinase, domain 1"/>
    <property type="match status" value="1"/>
</dbReference>
<evidence type="ECO:0000256" key="3">
    <source>
        <dbReference type="ARBA" id="ARBA00022679"/>
    </source>
</evidence>
<dbReference type="GeneID" id="105946896"/>
<dbReference type="SUPFAM" id="SSF56112">
    <property type="entry name" value="Protein kinase-like (PK-like)"/>
    <property type="match status" value="1"/>
</dbReference>
<evidence type="ECO:0000256" key="5">
    <source>
        <dbReference type="ARBA" id="ARBA00022777"/>
    </source>
</evidence>
<dbReference type="Gene3D" id="1.10.510.10">
    <property type="entry name" value="Transferase(Phosphotransferase) domain 1"/>
    <property type="match status" value="1"/>
</dbReference>
<evidence type="ECO:0000259" key="9">
    <source>
        <dbReference type="PROSITE" id="PS50011"/>
    </source>
</evidence>
<dbReference type="AGR" id="Xenbase:XB-GENE-29089339"/>
<dbReference type="PROSITE" id="PS00108">
    <property type="entry name" value="PROTEIN_KINASE_ST"/>
    <property type="match status" value="1"/>
</dbReference>
<evidence type="ECO:0000256" key="4">
    <source>
        <dbReference type="ARBA" id="ARBA00022741"/>
    </source>
</evidence>
<dbReference type="InterPro" id="IPR017441">
    <property type="entry name" value="Protein_kinase_ATP_BS"/>
</dbReference>
<dbReference type="InterPro" id="IPR000961">
    <property type="entry name" value="AGC-kinase_C"/>
</dbReference>
<dbReference type="GO" id="GO:0005737">
    <property type="term" value="C:cytoplasm"/>
    <property type="evidence" value="ECO:0000318"/>
    <property type="project" value="GO_Central"/>
</dbReference>
<dbReference type="GO" id="GO:0004674">
    <property type="term" value="F:protein serine/threonine kinase activity"/>
    <property type="evidence" value="ECO:0000318"/>
    <property type="project" value="GO_Central"/>
</dbReference>
<keyword evidence="3" id="KW-0808">Transferase</keyword>
<reference evidence="12" key="1">
    <citation type="submission" date="2025-08" db="UniProtKB">
        <authorList>
            <consortium name="RefSeq"/>
        </authorList>
    </citation>
    <scope>IDENTIFICATION</scope>
    <source>
        <strain evidence="12">Nigerian</strain>
        <tissue evidence="12">Liver and blood</tissue>
    </source>
</reference>
<evidence type="ECO:0000256" key="1">
    <source>
        <dbReference type="ARBA" id="ARBA00022527"/>
    </source>
</evidence>
<feature type="binding site" evidence="7">
    <location>
        <position position="30"/>
    </location>
    <ligand>
        <name>ATP</name>
        <dbReference type="ChEBI" id="CHEBI:30616"/>
    </ligand>
</feature>
<feature type="domain" description="Protein kinase" evidence="9">
    <location>
        <begin position="1"/>
        <end position="250"/>
    </location>
</feature>
<name>A0A8J1INM4_XENTR</name>
<evidence type="ECO:0000313" key="11">
    <source>
        <dbReference type="Proteomes" id="UP000008143"/>
    </source>
</evidence>
<sequence length="313" mass="35294">MELGAGSFGKVMLASLTKTTKHVALKIIKKKDNPYDQKRIKAEAQTLKITGECPFLCKGLAAFQSQLHAYLVMECESKTSLWDLIHSKEKLGMETVIFFSAELVVGLQFLHSRGIVHRDLKPDNILISKDGHIKIVDFGLVAEDVSKGMKLKAVVGNFKYRAPELFMRDPYDAGVDWWAFGIILCLMATGQLPFDDLSGMNYLAYLVTSTKPRYEKGLSRDARRLLNELLEKDPEKRLGTTGDIRSHPFFRSIKWAELESLKVPSPFKPEGFSPEDLKATYTGPLPFLEDPKSEVPPDDPMVLQEFSYVNSSW</sequence>